<reference evidence="2" key="1">
    <citation type="submission" date="2014-06" db="EMBL/GenBank/DDBJ databases">
        <authorList>
            <person name="Berkman P.J."/>
        </authorList>
    </citation>
    <scope>NUCLEOTIDE SEQUENCE [LARGE SCALE GENOMIC DNA]</scope>
</reference>
<dbReference type="AlphaFoldDB" id="A0A0F7RWN4"/>
<gene>
    <name evidence="1" type="primary">SSCI22480.1</name>
</gene>
<dbReference type="Proteomes" id="UP000242770">
    <property type="component" value="Unassembled WGS sequence"/>
</dbReference>
<evidence type="ECO:0000313" key="2">
    <source>
        <dbReference type="Proteomes" id="UP000242770"/>
    </source>
</evidence>
<evidence type="ECO:0000313" key="1">
    <source>
        <dbReference type="EMBL" id="CDR99504.1"/>
    </source>
</evidence>
<keyword evidence="2" id="KW-1185">Reference proteome</keyword>
<protein>
    <submittedName>
        <fullName evidence="1">Uncharacterized protein</fullName>
    </submittedName>
</protein>
<dbReference type="EMBL" id="CCFA01001175">
    <property type="protein sequence ID" value="CDR99504.1"/>
    <property type="molecule type" value="Genomic_DNA"/>
</dbReference>
<sequence>MAAASSLVLDDWRWKERLTPRGQASQAASSPLSL</sequence>
<proteinExistence type="predicted"/>
<accession>A0A0F7RWN4</accession>
<name>A0A0F7RWN4_9BASI</name>
<organism evidence="1 2">
    <name type="scientific">Sporisorium scitamineum</name>
    <dbReference type="NCBI Taxonomy" id="49012"/>
    <lineage>
        <taxon>Eukaryota</taxon>
        <taxon>Fungi</taxon>
        <taxon>Dikarya</taxon>
        <taxon>Basidiomycota</taxon>
        <taxon>Ustilaginomycotina</taxon>
        <taxon>Ustilaginomycetes</taxon>
        <taxon>Ustilaginales</taxon>
        <taxon>Ustilaginaceae</taxon>
        <taxon>Sporisorium</taxon>
    </lineage>
</organism>